<dbReference type="InterPro" id="IPR036812">
    <property type="entry name" value="NAD(P)_OxRdtase_dom_sf"/>
</dbReference>
<accession>A0A1H2GPP3</accession>
<evidence type="ECO:0000259" key="1">
    <source>
        <dbReference type="Pfam" id="PF00248"/>
    </source>
</evidence>
<sequence>MSSGKVRAIGSSNTLVSDIVDGQWVAERHGLRRFRTDPAPYSLLNRGIETEILPTAQRFGMGVIAWGRWARAC</sequence>
<dbReference type="SUPFAM" id="SSF51430">
    <property type="entry name" value="NAD(P)-linked oxidoreductase"/>
    <property type="match status" value="1"/>
</dbReference>
<dbReference type="InterPro" id="IPR023210">
    <property type="entry name" value="NADP_OxRdtase_dom"/>
</dbReference>
<dbReference type="Pfam" id="PF00248">
    <property type="entry name" value="Aldo_ket_red"/>
    <property type="match status" value="1"/>
</dbReference>
<protein>
    <submittedName>
        <fullName evidence="2">Aldo/keto reductase family protein</fullName>
    </submittedName>
</protein>
<dbReference type="STRING" id="158898.SAMN04488548_13445"/>
<dbReference type="EMBL" id="FNLM01000034">
    <property type="protein sequence ID" value="SDU21640.1"/>
    <property type="molecule type" value="Genomic_DNA"/>
</dbReference>
<reference evidence="2 3" key="1">
    <citation type="submission" date="2016-10" db="EMBL/GenBank/DDBJ databases">
        <authorList>
            <person name="de Groot N.N."/>
        </authorList>
    </citation>
    <scope>NUCLEOTIDE SEQUENCE [LARGE SCALE GENOMIC DNA]</scope>
    <source>
        <strain evidence="2 3">DSM 44215</strain>
    </source>
</reference>
<dbReference type="Gene3D" id="3.20.20.100">
    <property type="entry name" value="NADP-dependent oxidoreductase domain"/>
    <property type="match status" value="1"/>
</dbReference>
<dbReference type="AlphaFoldDB" id="A0A1H2GPP3"/>
<evidence type="ECO:0000313" key="3">
    <source>
        <dbReference type="Proteomes" id="UP000183180"/>
    </source>
</evidence>
<proteinExistence type="predicted"/>
<evidence type="ECO:0000313" key="2">
    <source>
        <dbReference type="EMBL" id="SDU21640.1"/>
    </source>
</evidence>
<gene>
    <name evidence="2" type="ORF">SAMN04488548_13445</name>
</gene>
<feature type="domain" description="NADP-dependent oxidoreductase" evidence="1">
    <location>
        <begin position="2"/>
        <end position="67"/>
    </location>
</feature>
<organism evidence="2 3">
    <name type="scientific">Gordonia westfalica</name>
    <dbReference type="NCBI Taxonomy" id="158898"/>
    <lineage>
        <taxon>Bacteria</taxon>
        <taxon>Bacillati</taxon>
        <taxon>Actinomycetota</taxon>
        <taxon>Actinomycetes</taxon>
        <taxon>Mycobacteriales</taxon>
        <taxon>Gordoniaceae</taxon>
        <taxon>Gordonia</taxon>
    </lineage>
</organism>
<name>A0A1H2GPP3_9ACTN</name>
<dbReference type="Proteomes" id="UP000183180">
    <property type="component" value="Unassembled WGS sequence"/>
</dbReference>